<feature type="domain" description="Peptidase M20 dimerisation" evidence="4">
    <location>
        <begin position="212"/>
        <end position="363"/>
    </location>
</feature>
<dbReference type="PANTHER" id="PTHR43270">
    <property type="entry name" value="BETA-ALA-HIS DIPEPTIDASE"/>
    <property type="match status" value="1"/>
</dbReference>
<dbReference type="Pfam" id="PF01546">
    <property type="entry name" value="Peptidase_M20"/>
    <property type="match status" value="1"/>
</dbReference>
<dbReference type="EMBL" id="CP104965">
    <property type="protein sequence ID" value="UXN71586.1"/>
    <property type="molecule type" value="Genomic_DNA"/>
</dbReference>
<keyword evidence="2" id="KW-0479">Metal-binding</keyword>
<proteinExistence type="predicted"/>
<name>A0ABY6CK69_9HYPH</name>
<keyword evidence="1" id="KW-0645">Protease</keyword>
<evidence type="ECO:0000256" key="3">
    <source>
        <dbReference type="ARBA" id="ARBA00022801"/>
    </source>
</evidence>
<evidence type="ECO:0000256" key="1">
    <source>
        <dbReference type="ARBA" id="ARBA00022670"/>
    </source>
</evidence>
<dbReference type="InterPro" id="IPR051458">
    <property type="entry name" value="Cyt/Met_Dipeptidase"/>
</dbReference>
<dbReference type="InterPro" id="IPR011650">
    <property type="entry name" value="Peptidase_M20_dimer"/>
</dbReference>
<sequence length="466" mass="49851">MTSQASLDAVLAQVDAGLDESLERLKALLRIKSISTDPAFAAECQRAADWIVGELSGLGFDAAARPTPGHPVVVAHGPATEGPHVLFYAHYDVQPVDPLNLWHTDPFEPVLKDDGQGRKIIVARGASDDKGQMMTFIEACRAWKAVTGSLPVQVSLMLEGEEESGGKNLPPFMEANKAELGAADIALVCDTDMWDRQTPSITTMLRGLVADEVEITCANKDLHSGMFGNAARNPNQVLAEIIASLRAPDGSVTLPGFYDDVAEISPELRAQWDGLGFDEKAFLGEAGLSLKAGEQNRSVLEMLWSRPTCEINGMIGGYTGDGFKTVIPAKASAKISFRLVSNMDPAKIRAAFRKHVEERVPADCSVKFTPHGGSPAITVPADGKYLQQALTALSGEWDKPAVITGAGGSIPVAGDFKKILGLDTLLIGFAHVDDAIHSPNEKYDLESFHRGIRAWVRVLAGFAAGK</sequence>
<dbReference type="Pfam" id="PF07687">
    <property type="entry name" value="M20_dimer"/>
    <property type="match status" value="1"/>
</dbReference>
<dbReference type="InterPro" id="IPR002933">
    <property type="entry name" value="Peptidase_M20"/>
</dbReference>
<dbReference type="NCBIfam" id="NF005914">
    <property type="entry name" value="PRK07907.1"/>
    <property type="match status" value="1"/>
</dbReference>
<evidence type="ECO:0000313" key="6">
    <source>
        <dbReference type="Proteomes" id="UP001061862"/>
    </source>
</evidence>
<keyword evidence="3" id="KW-0378">Hydrolase</keyword>
<dbReference type="SUPFAM" id="SSF53187">
    <property type="entry name" value="Zn-dependent exopeptidases"/>
    <property type="match status" value="1"/>
</dbReference>
<dbReference type="RefSeq" id="WP_262171214.1">
    <property type="nucleotide sequence ID" value="NZ_CP104965.1"/>
</dbReference>
<evidence type="ECO:0000259" key="4">
    <source>
        <dbReference type="Pfam" id="PF07687"/>
    </source>
</evidence>
<dbReference type="Gene3D" id="3.40.630.10">
    <property type="entry name" value="Zn peptidases"/>
    <property type="match status" value="1"/>
</dbReference>
<reference evidence="5 6" key="1">
    <citation type="submission" date="2022-09" db="EMBL/GenBank/DDBJ databases">
        <title>Interaction between co-microsymbionts with complementary sets of symbiotic genes in legume-rhizobium systems.</title>
        <authorList>
            <person name="Safronova V."/>
            <person name="Sazanova A."/>
            <person name="Afonin A."/>
            <person name="Chirak E."/>
        </authorList>
    </citation>
    <scope>NUCLEOTIDE SEQUENCE [LARGE SCALE GENOMIC DNA]</scope>
    <source>
        <strain evidence="5 6">A18/4-1</strain>
    </source>
</reference>
<accession>A0ABY6CK69</accession>
<evidence type="ECO:0000313" key="5">
    <source>
        <dbReference type="EMBL" id="UXN71586.1"/>
    </source>
</evidence>
<gene>
    <name evidence="5" type="ORF">N8A98_10560</name>
</gene>
<dbReference type="Proteomes" id="UP001061862">
    <property type="component" value="Chromosome"/>
</dbReference>
<keyword evidence="6" id="KW-1185">Reference proteome</keyword>
<evidence type="ECO:0000256" key="2">
    <source>
        <dbReference type="ARBA" id="ARBA00022723"/>
    </source>
</evidence>
<protein>
    <submittedName>
        <fullName evidence="5">M20/M25/M40 family metallo-hydrolase</fullName>
    </submittedName>
</protein>
<dbReference type="NCBIfam" id="NF006579">
    <property type="entry name" value="PRK09104.1"/>
    <property type="match status" value="1"/>
</dbReference>
<dbReference type="Gene3D" id="3.30.70.360">
    <property type="match status" value="1"/>
</dbReference>
<dbReference type="PANTHER" id="PTHR43270:SF12">
    <property type="entry name" value="SUCCINYL-DIAMINOPIMELATE DESUCCINYLASE"/>
    <property type="match status" value="1"/>
</dbReference>
<organism evidence="5 6">
    <name type="scientific">Devosia neptuniae</name>
    <dbReference type="NCBI Taxonomy" id="191302"/>
    <lineage>
        <taxon>Bacteria</taxon>
        <taxon>Pseudomonadati</taxon>
        <taxon>Pseudomonadota</taxon>
        <taxon>Alphaproteobacteria</taxon>
        <taxon>Hyphomicrobiales</taxon>
        <taxon>Devosiaceae</taxon>
        <taxon>Devosia</taxon>
    </lineage>
</organism>